<protein>
    <submittedName>
        <fullName evidence="3">Uncharacterized protein</fullName>
    </submittedName>
</protein>
<comment type="caution">
    <text evidence="3">The sequence shown here is derived from an EMBL/GenBank/DDBJ whole genome shotgun (WGS) entry which is preliminary data.</text>
</comment>
<keyword evidence="4" id="KW-1185">Reference proteome</keyword>
<sequence>MAAPEVWLARTSWLWDEFPFGMRKQRDGVCQRRGHAVEEPRAFLSSRPPFDMMQTRVEAMALALQTKDDALQDLHNQLQVALAELERAKTREATWRRRAEVAEAGEEAFARQIGQLEADAFMKIMDVERTATKSMHDLQVRLQASEGVAKDRCMEFEAMLGPAMVKEACLSNRSLAADAAGEVLVTQLAELQVETYALLRKAGAMRLHAQESKAENESRVDAQVTQPTDRASEEAHRELHSMQRIVAPPISETRSFTAVRMIGEDSSSEGRSAMVGFSKEKVQASSSSINRNRHRF</sequence>
<dbReference type="EMBL" id="CM035417">
    <property type="protein sequence ID" value="KAH7422745.1"/>
    <property type="molecule type" value="Genomic_DNA"/>
</dbReference>
<dbReference type="Proteomes" id="UP000825935">
    <property type="component" value="Chromosome 12"/>
</dbReference>
<evidence type="ECO:0000313" key="4">
    <source>
        <dbReference type="Proteomes" id="UP000825935"/>
    </source>
</evidence>
<evidence type="ECO:0000313" key="3">
    <source>
        <dbReference type="EMBL" id="KAH7422745.1"/>
    </source>
</evidence>
<feature type="region of interest" description="Disordered" evidence="2">
    <location>
        <begin position="210"/>
        <end position="237"/>
    </location>
</feature>
<proteinExistence type="predicted"/>
<dbReference type="AlphaFoldDB" id="A0A8T2TMS0"/>
<feature type="compositionally biased region" description="Basic and acidic residues" evidence="2">
    <location>
        <begin position="210"/>
        <end position="220"/>
    </location>
</feature>
<feature type="region of interest" description="Disordered" evidence="2">
    <location>
        <begin position="265"/>
        <end position="296"/>
    </location>
</feature>
<keyword evidence="1" id="KW-0175">Coiled coil</keyword>
<gene>
    <name evidence="3" type="ORF">KP509_12G023200</name>
</gene>
<name>A0A8T2TMS0_CERRI</name>
<organism evidence="3 4">
    <name type="scientific">Ceratopteris richardii</name>
    <name type="common">Triangle waterfern</name>
    <dbReference type="NCBI Taxonomy" id="49495"/>
    <lineage>
        <taxon>Eukaryota</taxon>
        <taxon>Viridiplantae</taxon>
        <taxon>Streptophyta</taxon>
        <taxon>Embryophyta</taxon>
        <taxon>Tracheophyta</taxon>
        <taxon>Polypodiopsida</taxon>
        <taxon>Polypodiidae</taxon>
        <taxon>Polypodiales</taxon>
        <taxon>Pteridineae</taxon>
        <taxon>Pteridaceae</taxon>
        <taxon>Parkerioideae</taxon>
        <taxon>Ceratopteris</taxon>
    </lineage>
</organism>
<evidence type="ECO:0000256" key="2">
    <source>
        <dbReference type="SAM" id="MobiDB-lite"/>
    </source>
</evidence>
<reference evidence="3" key="1">
    <citation type="submission" date="2021-08" db="EMBL/GenBank/DDBJ databases">
        <title>WGS assembly of Ceratopteris richardii.</title>
        <authorList>
            <person name="Marchant D.B."/>
            <person name="Chen G."/>
            <person name="Jenkins J."/>
            <person name="Shu S."/>
            <person name="Leebens-Mack J."/>
            <person name="Grimwood J."/>
            <person name="Schmutz J."/>
            <person name="Soltis P."/>
            <person name="Soltis D."/>
            <person name="Chen Z.-H."/>
        </authorList>
    </citation>
    <scope>NUCLEOTIDE SEQUENCE</scope>
    <source>
        <strain evidence="3">Whitten #5841</strain>
        <tissue evidence="3">Leaf</tissue>
    </source>
</reference>
<evidence type="ECO:0000256" key="1">
    <source>
        <dbReference type="SAM" id="Coils"/>
    </source>
</evidence>
<accession>A0A8T2TMS0</accession>
<feature type="coiled-coil region" evidence="1">
    <location>
        <begin position="64"/>
        <end position="91"/>
    </location>
</feature>